<dbReference type="AlphaFoldDB" id="A0A2J7ZK75"/>
<dbReference type="EMBL" id="PGGS01001245">
    <property type="protein sequence ID" value="PNH00662.1"/>
    <property type="molecule type" value="Genomic_DNA"/>
</dbReference>
<dbReference type="InterPro" id="IPR012337">
    <property type="entry name" value="RNaseH-like_sf"/>
</dbReference>
<accession>A0A2J7ZK75</accession>
<dbReference type="Gene3D" id="3.30.420.10">
    <property type="entry name" value="Ribonuclease H-like superfamily/Ribonuclease H"/>
    <property type="match status" value="1"/>
</dbReference>
<keyword evidence="2" id="KW-1185">Reference proteome</keyword>
<proteinExistence type="predicted"/>
<sequence>MATSTVACDTASLADLGSAASQSLRAEFPARLPKAHGKGRCLYVDGSKREDEDGNMQLGAAIWDANNGQVTYIDQSAALGTPVGTILRCESSAIKTALKLHPDEEELHIYTDSLDLDPKLSNEIMADSSIPWKDAHISFKYRTGLGRSIMGTMRPDILLIQGLAMSDVT</sequence>
<dbReference type="SUPFAM" id="SSF53098">
    <property type="entry name" value="Ribonuclease H-like"/>
    <property type="match status" value="1"/>
</dbReference>
<comment type="caution">
    <text evidence="1">The sequence shown here is derived from an EMBL/GenBank/DDBJ whole genome shotgun (WGS) entry which is preliminary data.</text>
</comment>
<dbReference type="InterPro" id="IPR036397">
    <property type="entry name" value="RNaseH_sf"/>
</dbReference>
<dbReference type="Proteomes" id="UP000236333">
    <property type="component" value="Unassembled WGS sequence"/>
</dbReference>
<name>A0A2J7ZK75_9CHLO</name>
<dbReference type="GO" id="GO:0003676">
    <property type="term" value="F:nucleic acid binding"/>
    <property type="evidence" value="ECO:0007669"/>
    <property type="project" value="InterPro"/>
</dbReference>
<evidence type="ECO:0000313" key="2">
    <source>
        <dbReference type="Proteomes" id="UP000236333"/>
    </source>
</evidence>
<gene>
    <name evidence="1" type="ORF">TSOC_013508</name>
</gene>
<evidence type="ECO:0000313" key="1">
    <source>
        <dbReference type="EMBL" id="PNH00662.1"/>
    </source>
</evidence>
<protein>
    <submittedName>
        <fullName evidence="1">Uncharacterized protein</fullName>
    </submittedName>
</protein>
<reference evidence="1 2" key="1">
    <citation type="journal article" date="2017" name="Mol. Biol. Evol.">
        <title>The 4-celled Tetrabaena socialis nuclear genome reveals the essential components for genetic control of cell number at the origin of multicellularity in the volvocine lineage.</title>
        <authorList>
            <person name="Featherston J."/>
            <person name="Arakaki Y."/>
            <person name="Hanschen E.R."/>
            <person name="Ferris P.J."/>
            <person name="Michod R.E."/>
            <person name="Olson B.J.S.C."/>
            <person name="Nozaki H."/>
            <person name="Durand P.M."/>
        </authorList>
    </citation>
    <scope>NUCLEOTIDE SEQUENCE [LARGE SCALE GENOMIC DNA]</scope>
    <source>
        <strain evidence="1 2">NIES-571</strain>
    </source>
</reference>
<organism evidence="1 2">
    <name type="scientific">Tetrabaena socialis</name>
    <dbReference type="NCBI Taxonomy" id="47790"/>
    <lineage>
        <taxon>Eukaryota</taxon>
        <taxon>Viridiplantae</taxon>
        <taxon>Chlorophyta</taxon>
        <taxon>core chlorophytes</taxon>
        <taxon>Chlorophyceae</taxon>
        <taxon>CS clade</taxon>
        <taxon>Chlamydomonadales</taxon>
        <taxon>Tetrabaenaceae</taxon>
        <taxon>Tetrabaena</taxon>
    </lineage>
</organism>